<proteinExistence type="predicted"/>
<dbReference type="GO" id="GO:0032543">
    <property type="term" value="P:mitochondrial translation"/>
    <property type="evidence" value="ECO:0007669"/>
    <property type="project" value="TreeGrafter"/>
</dbReference>
<dbReference type="AlphaFoldDB" id="A0A0D0VH53"/>
<dbReference type="HOGENOM" id="CLU_346125_0_0_1"/>
<protein>
    <submittedName>
        <fullName evidence="1">Uncharacterized protein</fullName>
    </submittedName>
</protein>
<dbReference type="GO" id="GO:0003735">
    <property type="term" value="F:structural constituent of ribosome"/>
    <property type="evidence" value="ECO:0007669"/>
    <property type="project" value="TreeGrafter"/>
</dbReference>
<dbReference type="InterPro" id="IPR021036">
    <property type="entry name" value="Ribosomal_mS45"/>
</dbReference>
<dbReference type="PANTHER" id="PTHR28158:SF1">
    <property type="entry name" value="SMALL RIBOSOMAL SUBUNIT PROTEIN MS45"/>
    <property type="match status" value="1"/>
</dbReference>
<dbReference type="Pfam" id="PF12298">
    <property type="entry name" value="Bot1p"/>
    <property type="match status" value="1"/>
</dbReference>
<organism evidence="1">
    <name type="scientific">Cryptococcus bacillisporus CA1280</name>
    <dbReference type="NCBI Taxonomy" id="1296109"/>
    <lineage>
        <taxon>Eukaryota</taxon>
        <taxon>Fungi</taxon>
        <taxon>Dikarya</taxon>
        <taxon>Basidiomycota</taxon>
        <taxon>Agaricomycotina</taxon>
        <taxon>Tremellomycetes</taxon>
        <taxon>Tremellales</taxon>
        <taxon>Cryptococcaceae</taxon>
        <taxon>Cryptococcus</taxon>
        <taxon>Cryptococcus gattii species complex</taxon>
    </lineage>
</organism>
<dbReference type="PANTHER" id="PTHR28158">
    <property type="entry name" value="37S RIBOSOMAL PROTEIN S35, MITOCHONDRIAL"/>
    <property type="match status" value="1"/>
</dbReference>
<accession>A0A0D0VH53</accession>
<sequence>MPLLSFSNIAGPSRLPLQVSVAACHRAATARFYATEAQEPQEPLAAEQSEQSEQLAPVDELSALTLDPSTPATKSGLEKRGGKVFYRDWLRYEGEQFRVPQKGQKAKWLGGNVPYPSNPSFRPPPPLSNHIQDQVFADLQRGQSVPELSVKYNISKARVEAIQKLKEIETEYKRRSVPLQTAFLEGMERLLGVRTPINPRTKQHDPALARELDLAHEAHPSTAAERLEEQRFDAGIGEEGAFGQRTRESTKPSIERTVWEFMDEERAFPNSTYTIKFRKKFTGYKVWEADEAYKAATASAENVLSHLNPSAGQPGTFFRDSFPIRSMLAFWELAEKEVAAKGLDTCNDQLGRGLVEGYHSSELAYCVPPGEGDVFEAVNTANMSAVWDAASGEQVPATRISCSPVQDNDFTNWWPYPAAPCVSTNLRTIPNESRRYRAAGCEITEKGVKLNIGMGREKFLGAQMESLDMDDEGAICEERIERTTVLIGRQDQWNPFHVAEDLITTLVTLFIAARTVPSLVNSRVQLVFTEGYSMDSNHFTPLWDRVGAWAPRRLSLDPWQEGECLTNAIHSVGAGASLLSAMGVGKSYSCASTITWAASHYYRHLFGLLPPSISSASTRSRARRPINVLWLSRAKLDHYAKEHNDWSSWRDIRHINNEKELVARLKDGLRTMCDQSSSVFGASGCVFEDARETPESWMLSSPDSLESDDPPLPVRFAQMDPSVQTIENQVSMVGHTTILVGSHGGALGLSLFLPPGSSTIVELQVSGVKGNYHFQHMAYEMGHQYEVMDIERTVDVDQVWESVQRWVEKIAAANGS</sequence>
<name>A0A0D0VH53_CRYGA</name>
<gene>
    <name evidence="1" type="ORF">I312_06639</name>
</gene>
<evidence type="ECO:0000313" key="1">
    <source>
        <dbReference type="EMBL" id="KIR44150.1"/>
    </source>
</evidence>
<dbReference type="EMBL" id="KN848013">
    <property type="protein sequence ID" value="KIR44150.1"/>
    <property type="molecule type" value="Genomic_DNA"/>
</dbReference>
<dbReference type="GO" id="GO:0005763">
    <property type="term" value="C:mitochondrial small ribosomal subunit"/>
    <property type="evidence" value="ECO:0007669"/>
    <property type="project" value="TreeGrafter"/>
</dbReference>
<reference evidence="1" key="1">
    <citation type="submission" date="2015-01" db="EMBL/GenBank/DDBJ databases">
        <title>The Genome Sequence of Cryptococcus gattii CA1280.</title>
        <authorList>
            <consortium name="The Broad Institute Genomics Platform"/>
            <person name="Cuomo C."/>
            <person name="Litvintseva A."/>
            <person name="Chen Y."/>
            <person name="Heitman J."/>
            <person name="Sun S."/>
            <person name="Springer D."/>
            <person name="Dromer F."/>
            <person name="Young S."/>
            <person name="Zeng Q."/>
            <person name="Gargeya S."/>
            <person name="Abouelleil A."/>
            <person name="Alvarado L."/>
            <person name="Chapman S.B."/>
            <person name="Gainer-Dewar J."/>
            <person name="Goldberg J."/>
            <person name="Griggs A."/>
            <person name="Gujja S."/>
            <person name="Hansen M."/>
            <person name="Howarth C."/>
            <person name="Imamovic A."/>
            <person name="Larimer J."/>
            <person name="Murphy C."/>
            <person name="Naylor J."/>
            <person name="Pearson M."/>
            <person name="Priest M."/>
            <person name="Roberts A."/>
            <person name="Saif S."/>
            <person name="Shea T."/>
            <person name="Sykes S."/>
            <person name="Wortman J."/>
            <person name="Nusbaum C."/>
            <person name="Birren B."/>
        </authorList>
    </citation>
    <scope>NUCLEOTIDE SEQUENCE [LARGE SCALE GENOMIC DNA]</scope>
    <source>
        <strain evidence="1">CA1280</strain>
    </source>
</reference>
<dbReference type="OrthoDB" id="546212at2759"/>